<protein>
    <submittedName>
        <fullName evidence="1">Uncharacterized protein</fullName>
    </submittedName>
</protein>
<name>A0A7L5DFY1_9BACT</name>
<reference evidence="1 2" key="1">
    <citation type="submission" date="2020-04" db="EMBL/GenBank/DDBJ databases">
        <title>Genome sequencing of novel species.</title>
        <authorList>
            <person name="Heo J."/>
            <person name="Kim S.-J."/>
            <person name="Kim J.-S."/>
            <person name="Hong S.-B."/>
            <person name="Kwon S.-W."/>
        </authorList>
    </citation>
    <scope>NUCLEOTIDE SEQUENCE [LARGE SCALE GENOMIC DNA]</scope>
    <source>
        <strain evidence="1 2">CJU-R4</strain>
    </source>
</reference>
<keyword evidence="2" id="KW-1185">Reference proteome</keyword>
<dbReference type="KEGG" id="srho:HH216_00300"/>
<dbReference type="RefSeq" id="WP_169548973.1">
    <property type="nucleotide sequence ID" value="NZ_CP051677.1"/>
</dbReference>
<evidence type="ECO:0000313" key="1">
    <source>
        <dbReference type="EMBL" id="QJD77029.1"/>
    </source>
</evidence>
<accession>A0A7L5DFY1</accession>
<dbReference type="Proteomes" id="UP000501128">
    <property type="component" value="Chromosome"/>
</dbReference>
<dbReference type="EMBL" id="CP051677">
    <property type="protein sequence ID" value="QJD77029.1"/>
    <property type="molecule type" value="Genomic_DNA"/>
</dbReference>
<proteinExistence type="predicted"/>
<gene>
    <name evidence="1" type="ORF">HH216_00300</name>
</gene>
<organism evidence="1 2">
    <name type="scientific">Spirosoma rhododendri</name>
    <dbReference type="NCBI Taxonomy" id="2728024"/>
    <lineage>
        <taxon>Bacteria</taxon>
        <taxon>Pseudomonadati</taxon>
        <taxon>Bacteroidota</taxon>
        <taxon>Cytophagia</taxon>
        <taxon>Cytophagales</taxon>
        <taxon>Cytophagaceae</taxon>
        <taxon>Spirosoma</taxon>
    </lineage>
</organism>
<evidence type="ECO:0000313" key="2">
    <source>
        <dbReference type="Proteomes" id="UP000501128"/>
    </source>
</evidence>
<dbReference type="AlphaFoldDB" id="A0A7L5DFY1"/>
<sequence>MVEALQIFSKSLDSNQYVIKVPVYVSEIKTGSDELFGGVSFKHMIDSLVRKIDEYNSNSGEIKTYKKKKTFERVIKGIEYHEIPIGLRSGLLIKMTSYNTNYMDGFYEESSRVPLTKRTKIGSDNNFMLMFPNIFGSNPQNYKYQWVVLLYEDPNKDFNEISSTAKSVLKKVFDIKVENIKLKTVINNVTIQKIAP</sequence>